<keyword evidence="2" id="KW-1185">Reference proteome</keyword>
<reference evidence="1 2" key="1">
    <citation type="submission" date="2019-02" db="EMBL/GenBank/DDBJ databases">
        <title>Deep-cultivation of Planctomycetes and their phenomic and genomic characterization uncovers novel biology.</title>
        <authorList>
            <person name="Wiegand S."/>
            <person name="Jogler M."/>
            <person name="Boedeker C."/>
            <person name="Pinto D."/>
            <person name="Vollmers J."/>
            <person name="Rivas-Marin E."/>
            <person name="Kohn T."/>
            <person name="Peeters S.H."/>
            <person name="Heuer A."/>
            <person name="Rast P."/>
            <person name="Oberbeckmann S."/>
            <person name="Bunk B."/>
            <person name="Jeske O."/>
            <person name="Meyerdierks A."/>
            <person name="Storesund J.E."/>
            <person name="Kallscheuer N."/>
            <person name="Luecker S."/>
            <person name="Lage O.M."/>
            <person name="Pohl T."/>
            <person name="Merkel B.J."/>
            <person name="Hornburger P."/>
            <person name="Mueller R.-W."/>
            <person name="Bruemmer F."/>
            <person name="Labrenz M."/>
            <person name="Spormann A.M."/>
            <person name="Op den Camp H."/>
            <person name="Overmann J."/>
            <person name="Amann R."/>
            <person name="Jetten M.S.M."/>
            <person name="Mascher T."/>
            <person name="Medema M.H."/>
            <person name="Devos D.P."/>
            <person name="Kaster A.-K."/>
            <person name="Ovreas L."/>
            <person name="Rohde M."/>
            <person name="Galperin M.Y."/>
            <person name="Jogler C."/>
        </authorList>
    </citation>
    <scope>NUCLEOTIDE SEQUENCE [LARGE SCALE GENOMIC DNA]</scope>
    <source>
        <strain evidence="1 2">EC9</strain>
    </source>
</reference>
<protein>
    <recommendedName>
        <fullName evidence="3">Response regulatory domain-containing protein</fullName>
    </recommendedName>
</protein>
<evidence type="ECO:0000313" key="2">
    <source>
        <dbReference type="Proteomes" id="UP000319557"/>
    </source>
</evidence>
<dbReference type="RefSeq" id="WP_145341443.1">
    <property type="nucleotide sequence ID" value="NZ_CP036261.1"/>
</dbReference>
<organism evidence="1 2">
    <name type="scientific">Rosistilla ulvae</name>
    <dbReference type="NCBI Taxonomy" id="1930277"/>
    <lineage>
        <taxon>Bacteria</taxon>
        <taxon>Pseudomonadati</taxon>
        <taxon>Planctomycetota</taxon>
        <taxon>Planctomycetia</taxon>
        <taxon>Pirellulales</taxon>
        <taxon>Pirellulaceae</taxon>
        <taxon>Rosistilla</taxon>
    </lineage>
</organism>
<dbReference type="AlphaFoldDB" id="A0A517LTK4"/>
<dbReference type="OrthoDB" id="268505at2"/>
<name>A0A517LTK4_9BACT</name>
<dbReference type="Proteomes" id="UP000319557">
    <property type="component" value="Chromosome"/>
</dbReference>
<gene>
    <name evidence="1" type="ORF">EC9_01100</name>
</gene>
<dbReference type="KEGG" id="ruv:EC9_01100"/>
<dbReference type="EMBL" id="CP036261">
    <property type="protein sequence ID" value="QDS85952.1"/>
    <property type="molecule type" value="Genomic_DNA"/>
</dbReference>
<proteinExistence type="predicted"/>
<evidence type="ECO:0008006" key="3">
    <source>
        <dbReference type="Google" id="ProtNLM"/>
    </source>
</evidence>
<evidence type="ECO:0000313" key="1">
    <source>
        <dbReference type="EMBL" id="QDS85952.1"/>
    </source>
</evidence>
<sequence length="158" mass="17325">MRCVWLLCESGNRWRPAVDHFAVQMLPAADDVLEIRSIASPEACLAALAQQVPAVVLWELPAAGAGPVLESISRAAARGANRPLQFVALSQESVVPIGIADEVELNLRELGVAGVVDRPVSLANHAAMVRRYWQQNQRDDNLSAVREIWDRLPWAGDR</sequence>
<accession>A0A517LTK4</accession>